<keyword evidence="8" id="KW-0249">Electron transport</keyword>
<feature type="transmembrane region" description="Helical" evidence="13">
    <location>
        <begin position="76"/>
        <end position="94"/>
    </location>
</feature>
<dbReference type="InterPro" id="IPR016174">
    <property type="entry name" value="Di-haem_cyt_TM"/>
</dbReference>
<proteinExistence type="inferred from homology"/>
<dbReference type="Pfam" id="PF01292">
    <property type="entry name" value="Ni_hydr_CYTB"/>
    <property type="match status" value="1"/>
</dbReference>
<name>A0A502L326_9GAMM</name>
<dbReference type="GO" id="GO:0005886">
    <property type="term" value="C:plasma membrane"/>
    <property type="evidence" value="ECO:0007669"/>
    <property type="project" value="UniProtKB-SubCell"/>
</dbReference>
<keyword evidence="11 13" id="KW-0472">Membrane</keyword>
<evidence type="ECO:0000313" key="16">
    <source>
        <dbReference type="Proteomes" id="UP000315303"/>
    </source>
</evidence>
<feature type="transmembrane region" description="Helical" evidence="13">
    <location>
        <begin position="12"/>
        <end position="29"/>
    </location>
</feature>
<dbReference type="PANTHER" id="PTHR30529:SF7">
    <property type="entry name" value="CYTOCHROME B561 BACTERIAL_NI-HYDROGENASE DOMAIN-CONTAINING PROTEIN"/>
    <property type="match status" value="1"/>
</dbReference>
<dbReference type="GO" id="GO:0020037">
    <property type="term" value="F:heme binding"/>
    <property type="evidence" value="ECO:0007669"/>
    <property type="project" value="TreeGrafter"/>
</dbReference>
<accession>A0A502L326</accession>
<sequence>MALSNITKRLHILIAISMICLVAVGIYMSNTETFFLYPIHKSIGAIVFVFALWRIVVRMKEGWPEPVGVAPKIQLIAAKVVHWGLITMTVVYPLSGLMMSGAGGHGIYIFGLEILASNYDEVTGKAVALNETIAGIGHETHELLVPVIIVLIIVHVVGALKHHFIDKDETITRMFSLK</sequence>
<evidence type="ECO:0000256" key="10">
    <source>
        <dbReference type="ARBA" id="ARBA00023004"/>
    </source>
</evidence>
<dbReference type="GO" id="GO:0009055">
    <property type="term" value="F:electron transfer activity"/>
    <property type="evidence" value="ECO:0007669"/>
    <property type="project" value="InterPro"/>
</dbReference>
<comment type="cofactor">
    <cofactor evidence="1">
        <name>heme b</name>
        <dbReference type="ChEBI" id="CHEBI:60344"/>
    </cofactor>
</comment>
<dbReference type="SUPFAM" id="SSF81342">
    <property type="entry name" value="Transmembrane di-heme cytochromes"/>
    <property type="match status" value="1"/>
</dbReference>
<keyword evidence="4" id="KW-1003">Cell membrane</keyword>
<evidence type="ECO:0000256" key="8">
    <source>
        <dbReference type="ARBA" id="ARBA00022982"/>
    </source>
</evidence>
<feature type="transmembrane region" description="Helical" evidence="13">
    <location>
        <begin position="35"/>
        <end position="56"/>
    </location>
</feature>
<dbReference type="GO" id="GO:0046872">
    <property type="term" value="F:metal ion binding"/>
    <property type="evidence" value="ECO:0007669"/>
    <property type="project" value="UniProtKB-KW"/>
</dbReference>
<evidence type="ECO:0000256" key="5">
    <source>
        <dbReference type="ARBA" id="ARBA00022617"/>
    </source>
</evidence>
<evidence type="ECO:0000256" key="1">
    <source>
        <dbReference type="ARBA" id="ARBA00001970"/>
    </source>
</evidence>
<comment type="similarity">
    <text evidence="12">Belongs to the cytochrome b561 family.</text>
</comment>
<dbReference type="AlphaFoldDB" id="A0A502L326"/>
<evidence type="ECO:0000256" key="11">
    <source>
        <dbReference type="ARBA" id="ARBA00023136"/>
    </source>
</evidence>
<evidence type="ECO:0000256" key="2">
    <source>
        <dbReference type="ARBA" id="ARBA00004651"/>
    </source>
</evidence>
<feature type="transmembrane region" description="Helical" evidence="13">
    <location>
        <begin position="143"/>
        <end position="160"/>
    </location>
</feature>
<reference evidence="15 16" key="1">
    <citation type="submission" date="2019-01" db="EMBL/GenBank/DDBJ databases">
        <title>Litorilituus lipolytica sp. nov., isolated from intertidal sand of the Yellow Sea in China.</title>
        <authorList>
            <person name="Liu A."/>
        </authorList>
    </citation>
    <scope>NUCLEOTIDE SEQUENCE [LARGE SCALE GENOMIC DNA]</scope>
    <source>
        <strain evidence="15 16">RZ04</strain>
    </source>
</reference>
<comment type="caution">
    <text evidence="15">The sequence shown here is derived from an EMBL/GenBank/DDBJ whole genome shotgun (WGS) entry which is preliminary data.</text>
</comment>
<evidence type="ECO:0000256" key="7">
    <source>
        <dbReference type="ARBA" id="ARBA00022723"/>
    </source>
</evidence>
<keyword evidence="6 13" id="KW-0812">Transmembrane</keyword>
<dbReference type="RefSeq" id="WP_140602268.1">
    <property type="nucleotide sequence ID" value="NZ_SAWY01000008.1"/>
</dbReference>
<evidence type="ECO:0000313" key="15">
    <source>
        <dbReference type="EMBL" id="TPH17289.1"/>
    </source>
</evidence>
<keyword evidence="5" id="KW-0349">Heme</keyword>
<keyword evidence="10" id="KW-0408">Iron</keyword>
<feature type="domain" description="Cytochrome b561 bacterial/Ni-hydrogenase" evidence="14">
    <location>
        <begin position="5"/>
        <end position="176"/>
    </location>
</feature>
<comment type="subcellular location">
    <subcellularLocation>
        <location evidence="2">Cell membrane</location>
        <topology evidence="2">Multi-pass membrane protein</topology>
    </subcellularLocation>
</comment>
<evidence type="ECO:0000256" key="12">
    <source>
        <dbReference type="ARBA" id="ARBA00037975"/>
    </source>
</evidence>
<dbReference type="InterPro" id="IPR011577">
    <property type="entry name" value="Cyt_b561_bac/Ni-Hgenase"/>
</dbReference>
<gene>
    <name evidence="15" type="ORF">EPA86_04700</name>
</gene>
<dbReference type="Proteomes" id="UP000315303">
    <property type="component" value="Unassembled WGS sequence"/>
</dbReference>
<evidence type="ECO:0000256" key="3">
    <source>
        <dbReference type="ARBA" id="ARBA00022448"/>
    </source>
</evidence>
<dbReference type="GO" id="GO:0022904">
    <property type="term" value="P:respiratory electron transport chain"/>
    <property type="evidence" value="ECO:0007669"/>
    <property type="project" value="InterPro"/>
</dbReference>
<evidence type="ECO:0000256" key="13">
    <source>
        <dbReference type="SAM" id="Phobius"/>
    </source>
</evidence>
<evidence type="ECO:0000259" key="14">
    <source>
        <dbReference type="Pfam" id="PF01292"/>
    </source>
</evidence>
<evidence type="ECO:0000256" key="9">
    <source>
        <dbReference type="ARBA" id="ARBA00022989"/>
    </source>
</evidence>
<organism evidence="15 16">
    <name type="scientific">Litorilituus lipolyticus</name>
    <dbReference type="NCBI Taxonomy" id="2491017"/>
    <lineage>
        <taxon>Bacteria</taxon>
        <taxon>Pseudomonadati</taxon>
        <taxon>Pseudomonadota</taxon>
        <taxon>Gammaproteobacteria</taxon>
        <taxon>Alteromonadales</taxon>
        <taxon>Colwelliaceae</taxon>
        <taxon>Litorilituus</taxon>
    </lineage>
</organism>
<dbReference type="OrthoDB" id="9793784at2"/>
<evidence type="ECO:0000256" key="6">
    <source>
        <dbReference type="ARBA" id="ARBA00022692"/>
    </source>
</evidence>
<protein>
    <submittedName>
        <fullName evidence="15">Cytochrome b</fullName>
    </submittedName>
</protein>
<keyword evidence="7" id="KW-0479">Metal-binding</keyword>
<dbReference type="EMBL" id="SAWY01000008">
    <property type="protein sequence ID" value="TPH17289.1"/>
    <property type="molecule type" value="Genomic_DNA"/>
</dbReference>
<keyword evidence="9 13" id="KW-1133">Transmembrane helix</keyword>
<dbReference type="PANTHER" id="PTHR30529">
    <property type="entry name" value="CYTOCHROME B561"/>
    <property type="match status" value="1"/>
</dbReference>
<dbReference type="InterPro" id="IPR052168">
    <property type="entry name" value="Cytochrome_b561_oxidase"/>
</dbReference>
<keyword evidence="16" id="KW-1185">Reference proteome</keyword>
<evidence type="ECO:0000256" key="4">
    <source>
        <dbReference type="ARBA" id="ARBA00022475"/>
    </source>
</evidence>
<keyword evidence="3" id="KW-0813">Transport</keyword>